<evidence type="ECO:0000256" key="3">
    <source>
        <dbReference type="ARBA" id="ARBA00022692"/>
    </source>
</evidence>
<feature type="domain" description="Trichome birefringence-like C-terminal" evidence="8">
    <location>
        <begin position="156"/>
        <end position="447"/>
    </location>
</feature>
<dbReference type="PANTHER" id="PTHR32285:SF324">
    <property type="entry name" value="PROTEIN TRICHOME BIREFRINGENCE-LIKE 25"/>
    <property type="match status" value="1"/>
</dbReference>
<dbReference type="PANTHER" id="PTHR32285">
    <property type="entry name" value="PROTEIN TRICHOME BIREFRINGENCE-LIKE 9-RELATED"/>
    <property type="match status" value="1"/>
</dbReference>
<dbReference type="Proteomes" id="UP001652660">
    <property type="component" value="Chromosome 2e"/>
</dbReference>
<protein>
    <submittedName>
        <fullName evidence="11">Protein trichome birefringence-like 25 isoform X1</fullName>
    </submittedName>
</protein>
<keyword evidence="10" id="KW-1185">Reference proteome</keyword>
<reference evidence="10" key="1">
    <citation type="journal article" date="2025" name="Foods">
        <title>Unveiling the Microbial Signatures of Arabica Coffee Cherries: Insights into Ripeness Specific Diversity, Functional Traits, and Implications for Quality and Safety.</title>
        <authorList>
            <consortium name="RefSeq"/>
            <person name="Tenea G.N."/>
            <person name="Cifuentes V."/>
            <person name="Reyes P."/>
            <person name="Cevallos-Vallejos M."/>
        </authorList>
    </citation>
    <scope>NUCLEOTIDE SEQUENCE [LARGE SCALE GENOMIC DNA]</scope>
</reference>
<dbReference type="GO" id="GO:0016020">
    <property type="term" value="C:membrane"/>
    <property type="evidence" value="ECO:0007669"/>
    <property type="project" value="UniProtKB-SubCell"/>
</dbReference>
<keyword evidence="4" id="KW-0735">Signal-anchor</keyword>
<feature type="domain" description="Trichome birefringence-like N-terminal" evidence="9">
    <location>
        <begin position="103"/>
        <end position="155"/>
    </location>
</feature>
<dbReference type="InterPro" id="IPR029962">
    <property type="entry name" value="TBL"/>
</dbReference>
<evidence type="ECO:0000313" key="10">
    <source>
        <dbReference type="Proteomes" id="UP001652660"/>
    </source>
</evidence>
<comment type="similarity">
    <text evidence="2">Belongs to the PC-esterase family. TBL subfamily.</text>
</comment>
<evidence type="ECO:0000313" key="11">
    <source>
        <dbReference type="RefSeq" id="XP_027115387.1"/>
    </source>
</evidence>
<evidence type="ECO:0000256" key="2">
    <source>
        <dbReference type="ARBA" id="ARBA00007727"/>
    </source>
</evidence>
<dbReference type="Pfam" id="PF14416">
    <property type="entry name" value="PMR5N"/>
    <property type="match status" value="1"/>
</dbReference>
<dbReference type="Pfam" id="PF13839">
    <property type="entry name" value="PC-Esterase"/>
    <property type="match status" value="1"/>
</dbReference>
<evidence type="ECO:0000256" key="6">
    <source>
        <dbReference type="ARBA" id="ARBA00023136"/>
    </source>
</evidence>
<evidence type="ECO:0000256" key="5">
    <source>
        <dbReference type="ARBA" id="ARBA00022989"/>
    </source>
</evidence>
<dbReference type="AlphaFoldDB" id="A0A6P6WP38"/>
<dbReference type="OrthoDB" id="630188at2759"/>
<keyword evidence="5 7" id="KW-1133">Transmembrane helix</keyword>
<evidence type="ECO:0000259" key="8">
    <source>
        <dbReference type="Pfam" id="PF13839"/>
    </source>
</evidence>
<keyword evidence="3 7" id="KW-0812">Transmembrane</keyword>
<dbReference type="InterPro" id="IPR025846">
    <property type="entry name" value="TBL_N"/>
</dbReference>
<dbReference type="GO" id="GO:0005794">
    <property type="term" value="C:Golgi apparatus"/>
    <property type="evidence" value="ECO:0007669"/>
    <property type="project" value="TreeGrafter"/>
</dbReference>
<comment type="subcellular location">
    <subcellularLocation>
        <location evidence="1">Membrane</location>
        <topology evidence="1">Single-pass membrane protein</topology>
    </subcellularLocation>
</comment>
<gene>
    <name evidence="11" type="primary">LOC113733285</name>
</gene>
<dbReference type="GO" id="GO:0016413">
    <property type="term" value="F:O-acetyltransferase activity"/>
    <property type="evidence" value="ECO:0007669"/>
    <property type="project" value="InterPro"/>
</dbReference>
<evidence type="ECO:0000259" key="9">
    <source>
        <dbReference type="Pfam" id="PF14416"/>
    </source>
</evidence>
<evidence type="ECO:0000256" key="7">
    <source>
        <dbReference type="SAM" id="Phobius"/>
    </source>
</evidence>
<feature type="transmembrane region" description="Helical" evidence="7">
    <location>
        <begin position="20"/>
        <end position="38"/>
    </location>
</feature>
<name>A0A6P6WP38_COFAR</name>
<accession>A0A6P6WP38</accession>
<organism evidence="10 11">
    <name type="scientific">Coffea arabica</name>
    <name type="common">Arabian coffee</name>
    <dbReference type="NCBI Taxonomy" id="13443"/>
    <lineage>
        <taxon>Eukaryota</taxon>
        <taxon>Viridiplantae</taxon>
        <taxon>Streptophyta</taxon>
        <taxon>Embryophyta</taxon>
        <taxon>Tracheophyta</taxon>
        <taxon>Spermatophyta</taxon>
        <taxon>Magnoliopsida</taxon>
        <taxon>eudicotyledons</taxon>
        <taxon>Gunneridae</taxon>
        <taxon>Pentapetalae</taxon>
        <taxon>asterids</taxon>
        <taxon>lamiids</taxon>
        <taxon>Gentianales</taxon>
        <taxon>Rubiaceae</taxon>
        <taxon>Ixoroideae</taxon>
        <taxon>Gardenieae complex</taxon>
        <taxon>Bertiereae - Coffeeae clade</taxon>
        <taxon>Coffeeae</taxon>
        <taxon>Coffea</taxon>
    </lineage>
</organism>
<sequence length="452" mass="51310">MKQLNGSYNLNVKKNPFSSILVKFVICFLLLGLAYRLYSSSYVQFSPVEVTTETTTTINGDDDVGPQSLPPPVISGLPPVSTIDPPPEAVDVNKNTTSQAAGKCNLFVGDWVPDSTGPYYSNSTCSLIEGHQNCMKNGRPDTGYIYWRWNPRDCDLPKFNAKRFLDFVRNKSLAFIGDSIMRNHCQSLVCTLSQVEEAVEVYHDKQYKSKRWSFPAHNFTLSVIWSPFLAKATIFEDDNGMSTDIIQLHLDELDAVWTQQYNNFDYLVTAGGKWFLKAAVYYENNTIVGCHNCQRENITEVGFYYAYGKVINSTLKFITSSKHRVYAFLRTTTPDHFENGEWHNGGYCNRTKPFKEGEVDMNPIDEMLRKVELEEFEMASTIGSQNGITLKLFDTSYLSLLRPDGHPGAYRHFQPFAGKDKNVKVQNDCLHWCLPGPVDSWNDLMLNVLLNS</sequence>
<dbReference type="RefSeq" id="XP_027115387.1">
    <property type="nucleotide sequence ID" value="XM_027259586.2"/>
</dbReference>
<dbReference type="GeneID" id="113733285"/>
<reference evidence="11" key="2">
    <citation type="submission" date="2025-08" db="UniProtKB">
        <authorList>
            <consortium name="RefSeq"/>
        </authorList>
    </citation>
    <scope>IDENTIFICATION</scope>
    <source>
        <tissue evidence="11">Leaves</tissue>
    </source>
</reference>
<keyword evidence="6 7" id="KW-0472">Membrane</keyword>
<proteinExistence type="inferred from homology"/>
<dbReference type="InterPro" id="IPR026057">
    <property type="entry name" value="TBL_C"/>
</dbReference>
<evidence type="ECO:0000256" key="1">
    <source>
        <dbReference type="ARBA" id="ARBA00004167"/>
    </source>
</evidence>
<evidence type="ECO:0000256" key="4">
    <source>
        <dbReference type="ARBA" id="ARBA00022968"/>
    </source>
</evidence>